<evidence type="ECO:0000313" key="2">
    <source>
        <dbReference type="Proteomes" id="UP001281761"/>
    </source>
</evidence>
<dbReference type="Proteomes" id="UP001281761">
    <property type="component" value="Unassembled WGS sequence"/>
</dbReference>
<name>A0ABQ9WXG2_9EUKA</name>
<comment type="caution">
    <text evidence="1">The sequence shown here is derived from an EMBL/GenBank/DDBJ whole genome shotgun (WGS) entry which is preliminary data.</text>
</comment>
<proteinExistence type="predicted"/>
<dbReference type="EMBL" id="JARBJD010000319">
    <property type="protein sequence ID" value="KAK2943998.1"/>
    <property type="molecule type" value="Genomic_DNA"/>
</dbReference>
<evidence type="ECO:0000313" key="1">
    <source>
        <dbReference type="EMBL" id="KAK2943998.1"/>
    </source>
</evidence>
<keyword evidence="2" id="KW-1185">Reference proteome</keyword>
<organism evidence="1 2">
    <name type="scientific">Blattamonas nauphoetae</name>
    <dbReference type="NCBI Taxonomy" id="2049346"/>
    <lineage>
        <taxon>Eukaryota</taxon>
        <taxon>Metamonada</taxon>
        <taxon>Preaxostyla</taxon>
        <taxon>Oxymonadida</taxon>
        <taxon>Blattamonas</taxon>
    </lineage>
</organism>
<accession>A0ABQ9WXG2</accession>
<reference evidence="1 2" key="1">
    <citation type="journal article" date="2022" name="bioRxiv">
        <title>Genomics of Preaxostyla Flagellates Illuminates Evolutionary Transitions and the Path Towards Mitochondrial Loss.</title>
        <authorList>
            <person name="Novak L.V.F."/>
            <person name="Treitli S.C."/>
            <person name="Pyrih J."/>
            <person name="Halakuc P."/>
            <person name="Pipaliya S.V."/>
            <person name="Vacek V."/>
            <person name="Brzon O."/>
            <person name="Soukal P."/>
            <person name="Eme L."/>
            <person name="Dacks J.B."/>
            <person name="Karnkowska A."/>
            <person name="Elias M."/>
            <person name="Hampl V."/>
        </authorList>
    </citation>
    <scope>NUCLEOTIDE SEQUENCE [LARGE SCALE GENOMIC DNA]</scope>
    <source>
        <strain evidence="1">NAU3</strain>
        <tissue evidence="1">Gut</tissue>
    </source>
</reference>
<sequence>MLNTLISSQQSTHLSPAPLSLSFNTNEEYSIDSLSTLFLTLVYFLKEDNELDDASTKGACEFLNKIDSKCPFPLTPEQLLHRLVPTADGTCSRFAEHLVVILTYGNVDLADCMLRLIKTIILRASFDNLVEFVMTETQEPEAGVTVVRIVLESHHLRLIATSRTQPHPPSQTSKLIFDFAVQPLEQFWEFIFMNRLSITNTHPSVASFSLLSTLISHAPFDEQLTDFVLSSSISLAGTSCLAFIELNDGKYDFLSTLADAVLIWHQTMSQERRRAKAILARLEEEGLFEACELFIQSDFVHPGKYEDVRPAARLTFFLGGNQPFLSADERAWLANSWENRCQECNQSIVYVPTLRCSTFGGISPPDTLDHRQTYRTTTRYNGLRQTHWTHAQA</sequence>
<protein>
    <submittedName>
        <fullName evidence="1">Uncharacterized protein</fullName>
    </submittedName>
</protein>
<gene>
    <name evidence="1" type="ORF">BLNAU_21087</name>
</gene>